<evidence type="ECO:0000256" key="3">
    <source>
        <dbReference type="ARBA" id="ARBA00022723"/>
    </source>
</evidence>
<keyword evidence="9" id="KW-1185">Reference proteome</keyword>
<dbReference type="EMBL" id="JOWA01000077">
    <property type="protein sequence ID" value="KEZ45669.1"/>
    <property type="molecule type" value="Genomic_DNA"/>
</dbReference>
<evidence type="ECO:0000313" key="9">
    <source>
        <dbReference type="Proteomes" id="UP000028545"/>
    </source>
</evidence>
<dbReference type="HOGENOM" id="CLU_022195_1_2_1"/>
<feature type="binding site" description="axial binding residue" evidence="7">
    <location>
        <position position="240"/>
    </location>
    <ligand>
        <name>heme</name>
        <dbReference type="ChEBI" id="CHEBI:30413"/>
    </ligand>
    <ligandPart>
        <name>Fe</name>
        <dbReference type="ChEBI" id="CHEBI:18248"/>
    </ligandPart>
</feature>
<name>A0A084GEA7_PSEDA</name>
<dbReference type="GO" id="GO:0005506">
    <property type="term" value="F:iron ion binding"/>
    <property type="evidence" value="ECO:0007669"/>
    <property type="project" value="InterPro"/>
</dbReference>
<dbReference type="RefSeq" id="XP_016645468.1">
    <property type="nucleotide sequence ID" value="XM_016785171.1"/>
</dbReference>
<dbReference type="Gene3D" id="1.10.630.10">
    <property type="entry name" value="Cytochrome P450"/>
    <property type="match status" value="1"/>
</dbReference>
<dbReference type="KEGG" id="sapo:SAPIO_CDS2037"/>
<reference evidence="8 9" key="1">
    <citation type="journal article" date="2014" name="Genome Announc.">
        <title>Draft genome sequence of the pathogenic fungus Scedosporium apiospermum.</title>
        <authorList>
            <person name="Vandeputte P."/>
            <person name="Ghamrawi S."/>
            <person name="Rechenmann M."/>
            <person name="Iltis A."/>
            <person name="Giraud S."/>
            <person name="Fleury M."/>
            <person name="Thornton C."/>
            <person name="Delhaes L."/>
            <person name="Meyer W."/>
            <person name="Papon N."/>
            <person name="Bouchara J.P."/>
        </authorList>
    </citation>
    <scope>NUCLEOTIDE SEQUENCE [LARGE SCALE GENOMIC DNA]</scope>
    <source>
        <strain evidence="8 9">IHEM 14462</strain>
    </source>
</reference>
<keyword evidence="5 7" id="KW-0408">Iron</keyword>
<evidence type="ECO:0000256" key="7">
    <source>
        <dbReference type="PIRSR" id="PIRSR602403-1"/>
    </source>
</evidence>
<dbReference type="GO" id="GO:0020037">
    <property type="term" value="F:heme binding"/>
    <property type="evidence" value="ECO:0007669"/>
    <property type="project" value="InterPro"/>
</dbReference>
<keyword evidence="7" id="KW-0349">Heme</keyword>
<dbReference type="GeneID" id="27721109"/>
<dbReference type="InterPro" id="IPR036396">
    <property type="entry name" value="Cyt_P450_sf"/>
</dbReference>
<proteinExistence type="inferred from homology"/>
<dbReference type="GO" id="GO:0004497">
    <property type="term" value="F:monooxygenase activity"/>
    <property type="evidence" value="ECO:0007669"/>
    <property type="project" value="UniProtKB-KW"/>
</dbReference>
<sequence length="297" mass="33747">MMAVRAVPSLIRPLLNFLLPSFWKYKASIRRGKAILIPEIEQRRHLEATDPDYKKPNDLLQAMMDLSTPGGRDSQPSNLAHRQLVITLVAGHSAAAAGSHALFDLVAQPRYLKEIRDEAAEALQGQGDGWGKQTLSKLLKMDSFLRESQRWSPPSLRFHRVVEDPEGITLHDGVHLRHGTHLCMMPHAISSDPSVIPNASVFDGLRYYRLRRQSPAEAMKHQYATADKNHMHFGYGTWSCPGRFLASNELKMILATLLLRYEFKYPEGSSRPINRNIDEFPYVDTDTELLIRRRRGA</sequence>
<comment type="similarity">
    <text evidence="2">Belongs to the cytochrome P450 family.</text>
</comment>
<dbReference type="PANTHER" id="PTHR46206">
    <property type="entry name" value="CYTOCHROME P450"/>
    <property type="match status" value="1"/>
</dbReference>
<comment type="cofactor">
    <cofactor evidence="1 7">
        <name>heme</name>
        <dbReference type="ChEBI" id="CHEBI:30413"/>
    </cofactor>
</comment>
<comment type="caution">
    <text evidence="8">The sequence shown here is derived from an EMBL/GenBank/DDBJ whole genome shotgun (WGS) entry which is preliminary data.</text>
</comment>
<keyword evidence="6" id="KW-0503">Monooxygenase</keyword>
<keyword evidence="3 7" id="KW-0479">Metal-binding</keyword>
<dbReference type="OrthoDB" id="1844152at2759"/>
<dbReference type="GO" id="GO:0016705">
    <property type="term" value="F:oxidoreductase activity, acting on paired donors, with incorporation or reduction of molecular oxygen"/>
    <property type="evidence" value="ECO:0007669"/>
    <property type="project" value="InterPro"/>
</dbReference>
<dbReference type="Proteomes" id="UP000028545">
    <property type="component" value="Unassembled WGS sequence"/>
</dbReference>
<keyword evidence="4" id="KW-0560">Oxidoreductase</keyword>
<organism evidence="8 9">
    <name type="scientific">Pseudallescheria apiosperma</name>
    <name type="common">Scedosporium apiospermum</name>
    <dbReference type="NCBI Taxonomy" id="563466"/>
    <lineage>
        <taxon>Eukaryota</taxon>
        <taxon>Fungi</taxon>
        <taxon>Dikarya</taxon>
        <taxon>Ascomycota</taxon>
        <taxon>Pezizomycotina</taxon>
        <taxon>Sordariomycetes</taxon>
        <taxon>Hypocreomycetidae</taxon>
        <taxon>Microascales</taxon>
        <taxon>Microascaceae</taxon>
        <taxon>Scedosporium</taxon>
    </lineage>
</organism>
<dbReference type="InterPro" id="IPR002403">
    <property type="entry name" value="Cyt_P450_E_grp-IV"/>
</dbReference>
<evidence type="ECO:0000256" key="5">
    <source>
        <dbReference type="ARBA" id="ARBA00023004"/>
    </source>
</evidence>
<dbReference type="CDD" id="cd11041">
    <property type="entry name" value="CYP503A1-like"/>
    <property type="match status" value="1"/>
</dbReference>
<dbReference type="SUPFAM" id="SSF48264">
    <property type="entry name" value="Cytochrome P450"/>
    <property type="match status" value="1"/>
</dbReference>
<evidence type="ECO:0000313" key="8">
    <source>
        <dbReference type="EMBL" id="KEZ45669.1"/>
    </source>
</evidence>
<evidence type="ECO:0000256" key="4">
    <source>
        <dbReference type="ARBA" id="ARBA00023002"/>
    </source>
</evidence>
<dbReference type="Pfam" id="PF00067">
    <property type="entry name" value="p450"/>
    <property type="match status" value="1"/>
</dbReference>
<evidence type="ECO:0000256" key="1">
    <source>
        <dbReference type="ARBA" id="ARBA00001971"/>
    </source>
</evidence>
<dbReference type="VEuPathDB" id="FungiDB:SAPIO_CDS2037"/>
<protein>
    <submittedName>
        <fullName evidence="8">Uncharacterized protein</fullName>
    </submittedName>
</protein>
<gene>
    <name evidence="8" type="ORF">SAPIO_CDS2037</name>
</gene>
<dbReference type="PANTHER" id="PTHR46206:SF4">
    <property type="entry name" value="P450, PUTATIVE (EUROFUNG)-RELATED"/>
    <property type="match status" value="1"/>
</dbReference>
<evidence type="ECO:0000256" key="6">
    <source>
        <dbReference type="ARBA" id="ARBA00023033"/>
    </source>
</evidence>
<evidence type="ECO:0000256" key="2">
    <source>
        <dbReference type="ARBA" id="ARBA00010617"/>
    </source>
</evidence>
<dbReference type="InterPro" id="IPR001128">
    <property type="entry name" value="Cyt_P450"/>
</dbReference>
<dbReference type="OMA" id="LMEDYIN"/>
<dbReference type="AlphaFoldDB" id="A0A084GEA7"/>
<dbReference type="PRINTS" id="PR00465">
    <property type="entry name" value="EP450IV"/>
</dbReference>
<accession>A0A084GEA7</accession>